<keyword evidence="4" id="KW-1185">Reference proteome</keyword>
<dbReference type="PROSITE" id="PS50090">
    <property type="entry name" value="MYB_LIKE"/>
    <property type="match status" value="2"/>
</dbReference>
<dbReference type="Proteomes" id="UP001150062">
    <property type="component" value="Unassembled WGS sequence"/>
</dbReference>
<dbReference type="PROSITE" id="PS51294">
    <property type="entry name" value="HTH_MYB"/>
    <property type="match status" value="2"/>
</dbReference>
<accession>A0ABQ8YJD3</accession>
<feature type="domain" description="Myb-like" evidence="1">
    <location>
        <begin position="49"/>
        <end position="95"/>
    </location>
</feature>
<dbReference type="InterPro" id="IPR017930">
    <property type="entry name" value="Myb_dom"/>
</dbReference>
<protein>
    <submittedName>
        <fullName evidence="3">Myb protein-related</fullName>
    </submittedName>
</protein>
<dbReference type="InterPro" id="IPR009057">
    <property type="entry name" value="Homeodomain-like_sf"/>
</dbReference>
<feature type="domain" description="HTH myb-type" evidence="2">
    <location>
        <begin position="1"/>
        <end position="52"/>
    </location>
</feature>
<dbReference type="SUPFAM" id="SSF46689">
    <property type="entry name" value="Homeodomain-like"/>
    <property type="match status" value="1"/>
</dbReference>
<dbReference type="PANTHER" id="PTHR45614:SF25">
    <property type="entry name" value="MYB PROTEIN"/>
    <property type="match status" value="1"/>
</dbReference>
<organism evidence="3 4">
    <name type="scientific">Anaeramoeba flamelloides</name>
    <dbReference type="NCBI Taxonomy" id="1746091"/>
    <lineage>
        <taxon>Eukaryota</taxon>
        <taxon>Metamonada</taxon>
        <taxon>Anaeramoebidae</taxon>
        <taxon>Anaeramoeba</taxon>
    </lineage>
</organism>
<evidence type="ECO:0000259" key="2">
    <source>
        <dbReference type="PROSITE" id="PS51294"/>
    </source>
</evidence>
<evidence type="ECO:0000259" key="1">
    <source>
        <dbReference type="PROSITE" id="PS50090"/>
    </source>
</evidence>
<evidence type="ECO:0000313" key="3">
    <source>
        <dbReference type="EMBL" id="KAJ6244700.1"/>
    </source>
</evidence>
<proteinExistence type="predicted"/>
<feature type="domain" description="Myb-like" evidence="1">
    <location>
        <begin position="6"/>
        <end position="48"/>
    </location>
</feature>
<dbReference type="PANTHER" id="PTHR45614">
    <property type="entry name" value="MYB PROTEIN-RELATED"/>
    <property type="match status" value="1"/>
</dbReference>
<feature type="domain" description="HTH myb-type" evidence="2">
    <location>
        <begin position="53"/>
        <end position="103"/>
    </location>
</feature>
<comment type="caution">
    <text evidence="3">The sequence shown here is derived from an EMBL/GenBank/DDBJ whole genome shotgun (WGS) entry which is preliminary data.</text>
</comment>
<evidence type="ECO:0000313" key="4">
    <source>
        <dbReference type="Proteomes" id="UP001150062"/>
    </source>
</evidence>
<dbReference type="EMBL" id="JAOAOG010000158">
    <property type="protein sequence ID" value="KAJ6244700.1"/>
    <property type="molecule type" value="Genomic_DNA"/>
</dbReference>
<dbReference type="InterPro" id="IPR001005">
    <property type="entry name" value="SANT/Myb"/>
</dbReference>
<dbReference type="Pfam" id="PF13921">
    <property type="entry name" value="Myb_DNA-bind_6"/>
    <property type="match status" value="1"/>
</dbReference>
<name>A0ABQ8YJD3_9EUKA</name>
<dbReference type="Gene3D" id="1.10.10.60">
    <property type="entry name" value="Homeodomain-like"/>
    <property type="match status" value="2"/>
</dbReference>
<dbReference type="InterPro" id="IPR050560">
    <property type="entry name" value="MYB_TF"/>
</dbReference>
<dbReference type="CDD" id="cd00167">
    <property type="entry name" value="SANT"/>
    <property type="match status" value="2"/>
</dbReference>
<dbReference type="SMART" id="SM00717">
    <property type="entry name" value="SANT"/>
    <property type="match status" value="2"/>
</dbReference>
<sequence>MSDLKTKMEDNNLINAKLNLKNDTWSKIAEYVKGRTSKQCNERWKNVLDPNINRNPFTEEEKKTLIEKQKIYGNSWKSISKYFAGRTENMIKNQWYCNKRKNERKKSKIFKNISNLRQNNLTHHEGCKMVKTNKNKKKLIFPGLKIKKEMSVVNENDKFNVKKNPIIIQDKKMEELPKKKIEKIHPNQKKIKNFQSSRLEPPTKFTNINFYKKTTKYQENCIFVKNALKYHQETILFEDLNQEFNLQSNFPALEDLFTMAEDRQNNPLYQTSVLGMPIDTFHQIYTSQDYDEKNIDYFFQDYLSSNFD</sequence>
<reference evidence="3" key="1">
    <citation type="submission" date="2022-08" db="EMBL/GenBank/DDBJ databases">
        <title>Novel sulfate-reducing endosymbionts in the free-living metamonad Anaeramoeba.</title>
        <authorList>
            <person name="Jerlstrom-Hultqvist J."/>
            <person name="Cepicka I."/>
            <person name="Gallot-Lavallee L."/>
            <person name="Salas-Leiva D."/>
            <person name="Curtis B.A."/>
            <person name="Zahonova K."/>
            <person name="Pipaliya S."/>
            <person name="Dacks J."/>
            <person name="Roger A.J."/>
        </authorList>
    </citation>
    <scope>NUCLEOTIDE SEQUENCE</scope>
    <source>
        <strain evidence="3">Schooner1</strain>
    </source>
</reference>
<gene>
    <name evidence="3" type="ORF">M0813_20790</name>
</gene>